<keyword evidence="5" id="KW-1185">Reference proteome</keyword>
<dbReference type="InterPro" id="IPR036157">
    <property type="entry name" value="dUTPase-like_sf"/>
</dbReference>
<evidence type="ECO:0000256" key="1">
    <source>
        <dbReference type="ARBA" id="ARBA00022670"/>
    </source>
</evidence>
<keyword evidence="2" id="KW-0064">Aspartyl protease</keyword>
<proteinExistence type="predicted"/>
<evidence type="ECO:0000313" key="4">
    <source>
        <dbReference type="EMBL" id="NXN90696.1"/>
    </source>
</evidence>
<reference evidence="4 5" key="1">
    <citation type="submission" date="2019-09" db="EMBL/GenBank/DDBJ databases">
        <title>Bird 10,000 Genomes (B10K) Project - Family phase.</title>
        <authorList>
            <person name="Zhang G."/>
        </authorList>
    </citation>
    <scope>NUCLEOTIDE SEQUENCE [LARGE SCALE GENOMIC DNA]</scope>
    <source>
        <strain evidence="4">B10K-DU-002-23</strain>
        <tissue evidence="4">Muscle</tissue>
    </source>
</reference>
<dbReference type="SUPFAM" id="SSF51283">
    <property type="entry name" value="dUTPase-like"/>
    <property type="match status" value="1"/>
</dbReference>
<accession>A0A7L1MUX2</accession>
<evidence type="ECO:0000256" key="2">
    <source>
        <dbReference type="ARBA" id="ARBA00022750"/>
    </source>
</evidence>
<evidence type="ECO:0000313" key="5">
    <source>
        <dbReference type="Proteomes" id="UP000532545"/>
    </source>
</evidence>
<feature type="non-terminal residue" evidence="4">
    <location>
        <position position="1"/>
    </location>
</feature>
<dbReference type="Gene3D" id="2.70.40.10">
    <property type="match status" value="1"/>
</dbReference>
<dbReference type="GO" id="GO:0006508">
    <property type="term" value="P:proteolysis"/>
    <property type="evidence" value="ECO:0007669"/>
    <property type="project" value="UniProtKB-KW"/>
</dbReference>
<dbReference type="PANTHER" id="PTHR19422">
    <property type="entry name" value="GAG RETROVIRAL POLYPROTEIN"/>
    <property type="match status" value="1"/>
</dbReference>
<dbReference type="GO" id="GO:0004190">
    <property type="term" value="F:aspartic-type endopeptidase activity"/>
    <property type="evidence" value="ECO:0007669"/>
    <property type="project" value="UniProtKB-KW"/>
</dbReference>
<dbReference type="OrthoDB" id="9900537at2759"/>
<dbReference type="Proteomes" id="UP000532545">
    <property type="component" value="Unassembled WGS sequence"/>
</dbReference>
<dbReference type="InterPro" id="IPR029054">
    <property type="entry name" value="dUTPase-like"/>
</dbReference>
<feature type="non-terminal residue" evidence="4">
    <location>
        <position position="136"/>
    </location>
</feature>
<dbReference type="InterPro" id="IPR051592">
    <property type="entry name" value="HERV-K_Pro_peptidase_A2"/>
</dbReference>
<keyword evidence="2" id="KW-0378">Hydrolase</keyword>
<comment type="caution">
    <text evidence="4">The sequence shown here is derived from an EMBL/GenBank/DDBJ whole genome shotgun (WGS) entry which is preliminary data.</text>
</comment>
<organism evidence="4 5">
    <name type="scientific">Bombycilla garrulus</name>
    <name type="common">Bohemian waxwing</name>
    <name type="synonym">Lanius garrulus</name>
    <dbReference type="NCBI Taxonomy" id="125297"/>
    <lineage>
        <taxon>Eukaryota</taxon>
        <taxon>Metazoa</taxon>
        <taxon>Chordata</taxon>
        <taxon>Craniata</taxon>
        <taxon>Vertebrata</taxon>
        <taxon>Euteleostomi</taxon>
        <taxon>Archelosauria</taxon>
        <taxon>Archosauria</taxon>
        <taxon>Dinosauria</taxon>
        <taxon>Saurischia</taxon>
        <taxon>Theropoda</taxon>
        <taxon>Coelurosauria</taxon>
        <taxon>Aves</taxon>
        <taxon>Neognathae</taxon>
        <taxon>Neoaves</taxon>
        <taxon>Telluraves</taxon>
        <taxon>Australaves</taxon>
        <taxon>Passeriformes</taxon>
        <taxon>Bombycillidae</taxon>
        <taxon>Bombycilla</taxon>
    </lineage>
</organism>
<gene>
    <name evidence="4" type="primary">Ervk9_2</name>
    <name evidence="4" type="ORF">BOMGAR_R11600</name>
</gene>
<dbReference type="PANTHER" id="PTHR19422:SF123">
    <property type="entry name" value="RT1 CLASS I, LOCUS CE15"/>
    <property type="match status" value="1"/>
</dbReference>
<protein>
    <submittedName>
        <fullName evidence="4">POK9 protein</fullName>
    </submittedName>
</protein>
<evidence type="ECO:0000259" key="3">
    <source>
        <dbReference type="Pfam" id="PF00692"/>
    </source>
</evidence>
<name>A0A7L1MUX2_BOMGA</name>
<dbReference type="AlphaFoldDB" id="A0A7L1MUX2"/>
<feature type="domain" description="dUTPase-like" evidence="3">
    <location>
        <begin position="1"/>
        <end position="112"/>
    </location>
</feature>
<keyword evidence="1" id="KW-0645">Protease</keyword>
<dbReference type="EMBL" id="VXBU01021012">
    <property type="protein sequence ID" value="NXN90696.1"/>
    <property type="molecule type" value="Genomic_DNA"/>
</dbReference>
<dbReference type="Pfam" id="PF00692">
    <property type="entry name" value="dUTPase"/>
    <property type="match status" value="1"/>
</dbReference>
<sequence length="136" mass="14259">LDLAAAVTITICDTKPVWIPTGIQGPVVHQGTPTAALLMGRSSAFMKGLEIAVGLFDPDYTGEIQIMAKTAFPLMVIPEGRRIAQLVPLPVLAEQAGKNLQERGSHGFGSTGGLALLTLGFGKRPVKNIVISLNGQ</sequence>